<dbReference type="EMBL" id="KI630271">
    <property type="protein sequence ID" value="EYU42907.1"/>
    <property type="molecule type" value="Genomic_DNA"/>
</dbReference>
<accession>A0A022RQX7</accession>
<evidence type="ECO:0000259" key="2">
    <source>
        <dbReference type="Pfam" id="PF03399"/>
    </source>
</evidence>
<dbReference type="Proteomes" id="UP000030748">
    <property type="component" value="Unassembled WGS sequence"/>
</dbReference>
<protein>
    <recommendedName>
        <fullName evidence="2">SAC3/GANP/THP3 conserved domain-containing protein</fullName>
    </recommendedName>
</protein>
<dbReference type="Gene3D" id="1.25.40.990">
    <property type="match status" value="1"/>
</dbReference>
<organism evidence="3 4">
    <name type="scientific">Erythranthe guttata</name>
    <name type="common">Yellow monkey flower</name>
    <name type="synonym">Mimulus guttatus</name>
    <dbReference type="NCBI Taxonomy" id="4155"/>
    <lineage>
        <taxon>Eukaryota</taxon>
        <taxon>Viridiplantae</taxon>
        <taxon>Streptophyta</taxon>
        <taxon>Embryophyta</taxon>
        <taxon>Tracheophyta</taxon>
        <taxon>Spermatophyta</taxon>
        <taxon>Magnoliopsida</taxon>
        <taxon>eudicotyledons</taxon>
        <taxon>Gunneridae</taxon>
        <taxon>Pentapetalae</taxon>
        <taxon>asterids</taxon>
        <taxon>lamiids</taxon>
        <taxon>Lamiales</taxon>
        <taxon>Phrymaceae</taxon>
        <taxon>Erythranthe</taxon>
    </lineage>
</organism>
<dbReference type="STRING" id="4155.A0A022RQX7"/>
<feature type="domain" description="SAC3/GANP/THP3 conserved" evidence="2">
    <location>
        <begin position="61"/>
        <end position="353"/>
    </location>
</feature>
<dbReference type="Pfam" id="PF03399">
    <property type="entry name" value="SAC3_GANP"/>
    <property type="match status" value="1"/>
</dbReference>
<dbReference type="GO" id="GO:0006406">
    <property type="term" value="P:mRNA export from nucleus"/>
    <property type="evidence" value="ECO:0000318"/>
    <property type="project" value="GO_Central"/>
</dbReference>
<dbReference type="GO" id="GO:0005737">
    <property type="term" value="C:cytoplasm"/>
    <property type="evidence" value="ECO:0000318"/>
    <property type="project" value="GO_Central"/>
</dbReference>
<dbReference type="InterPro" id="IPR005062">
    <property type="entry name" value="SAC3/GANP/THP3_conserved"/>
</dbReference>
<evidence type="ECO:0000313" key="3">
    <source>
        <dbReference type="EMBL" id="EYU42907.1"/>
    </source>
</evidence>
<evidence type="ECO:0000313" key="4">
    <source>
        <dbReference type="Proteomes" id="UP000030748"/>
    </source>
</evidence>
<dbReference type="AlphaFoldDB" id="A0A022RQX7"/>
<evidence type="ECO:0000256" key="1">
    <source>
        <dbReference type="SAM" id="MobiDB-lite"/>
    </source>
</evidence>
<feature type="compositionally biased region" description="Polar residues" evidence="1">
    <location>
        <begin position="21"/>
        <end position="44"/>
    </location>
</feature>
<reference evidence="3 4" key="1">
    <citation type="journal article" date="2013" name="Proc. Natl. Acad. Sci. U.S.A.">
        <title>Fine-scale variation in meiotic recombination in Mimulus inferred from population shotgun sequencing.</title>
        <authorList>
            <person name="Hellsten U."/>
            <person name="Wright K.M."/>
            <person name="Jenkins J."/>
            <person name="Shu S."/>
            <person name="Yuan Y."/>
            <person name="Wessler S.R."/>
            <person name="Schmutz J."/>
            <person name="Willis J.H."/>
            <person name="Rokhsar D.S."/>
        </authorList>
    </citation>
    <scope>NUCLEOTIDE SEQUENCE [LARGE SCALE GENOMIC DNA]</scope>
    <source>
        <strain evidence="4">cv. DUN x IM62</strain>
    </source>
</reference>
<dbReference type="eggNOG" id="KOG1860">
    <property type="taxonomic scope" value="Eukaryota"/>
</dbReference>
<name>A0A022RQX7_ERYGU</name>
<dbReference type="GO" id="GO:0005634">
    <property type="term" value="C:nucleus"/>
    <property type="evidence" value="ECO:0000318"/>
    <property type="project" value="GO_Central"/>
</dbReference>
<gene>
    <name evidence="3" type="ORF">MIMGU_mgv1a007220mg</name>
</gene>
<dbReference type="GO" id="GO:0070390">
    <property type="term" value="C:transcription export complex 2"/>
    <property type="evidence" value="ECO:0000318"/>
    <property type="project" value="GO_Central"/>
</dbReference>
<feature type="region of interest" description="Disordered" evidence="1">
    <location>
        <begin position="1"/>
        <end position="44"/>
    </location>
</feature>
<dbReference type="PANTHER" id="PTHR12436:SF3">
    <property type="entry name" value="GERMINAL-CENTER ASSOCIATED NUCLEAR PROTEIN"/>
    <property type="match status" value="1"/>
</dbReference>
<keyword evidence="4" id="KW-1185">Reference proteome</keyword>
<dbReference type="PANTHER" id="PTHR12436">
    <property type="entry name" value="80 KDA MCM3-ASSOCIATED PROTEIN"/>
    <property type="match status" value="1"/>
</dbReference>
<dbReference type="InterPro" id="IPR045107">
    <property type="entry name" value="SAC3/GANP/THP3"/>
</dbReference>
<sequence>MADRNHQPQKPITNRRDKFSSDSNQSKSHNPKPSNPISNCRNDTVSAHQDFPALMGSCPFMCPVEERIRRERLRDLSVLERLHGNPAKTSPTLAVKKFCRTISTREMQASDLRPIPVLESTLNYLLNLMHSEDHPFEVVHDFIFDRTRSIRQDLSMQNAVGDRVIHMYERMVKFHIVSRHHLQRSCGTPNAVSLYHLNAEQLMKSLTTLLNLYEANRADSHSTFLQSEAEFYSHYLLLHLDSKNQGEPLSLWLRRIPSPIMKSREMRFARRILRYYRMGNYKRFIHTTENEASFLQYCIIEPYINEVRILALSCISYGGYKMQAYPLVQLSKILMMEESEVENFCTDCALETSSDGATGKGLMSTKQLVVNKFSSGPHKKDNLSNLLHQLIPLVVKMGEAFVVDSYPRSRRYVC</sequence>
<proteinExistence type="predicted"/>